<evidence type="ECO:0000313" key="7">
    <source>
        <dbReference type="EMBL" id="MCA9728043.1"/>
    </source>
</evidence>
<dbReference type="PANTHER" id="PTHR30606">
    <property type="entry name" value="LIPID A BIOSYNTHESIS LAUROYL ACYLTRANSFERASE"/>
    <property type="match status" value="1"/>
</dbReference>
<dbReference type="CDD" id="cd07984">
    <property type="entry name" value="LPLAT_LABLAT-like"/>
    <property type="match status" value="1"/>
</dbReference>
<evidence type="ECO:0000256" key="1">
    <source>
        <dbReference type="ARBA" id="ARBA00004533"/>
    </source>
</evidence>
<keyword evidence="2" id="KW-1003">Cell membrane</keyword>
<dbReference type="GO" id="GO:0016746">
    <property type="term" value="F:acyltransferase activity"/>
    <property type="evidence" value="ECO:0007669"/>
    <property type="project" value="UniProtKB-KW"/>
</dbReference>
<evidence type="ECO:0000313" key="8">
    <source>
        <dbReference type="Proteomes" id="UP000697710"/>
    </source>
</evidence>
<comment type="subcellular location">
    <subcellularLocation>
        <location evidence="1">Cell inner membrane</location>
    </subcellularLocation>
</comment>
<name>A0A956LZG8_UNCEI</name>
<accession>A0A956LZG8</accession>
<keyword evidence="4" id="KW-0808">Transferase</keyword>
<keyword evidence="6 7" id="KW-0012">Acyltransferase</keyword>
<evidence type="ECO:0000256" key="4">
    <source>
        <dbReference type="ARBA" id="ARBA00022679"/>
    </source>
</evidence>
<dbReference type="PANTHER" id="PTHR30606:SF10">
    <property type="entry name" value="PHOSPHATIDYLINOSITOL MANNOSIDE ACYLTRANSFERASE"/>
    <property type="match status" value="1"/>
</dbReference>
<reference evidence="7" key="2">
    <citation type="journal article" date="2021" name="Microbiome">
        <title>Successional dynamics and alternative stable states in a saline activated sludge microbial community over 9 years.</title>
        <authorList>
            <person name="Wang Y."/>
            <person name="Ye J."/>
            <person name="Ju F."/>
            <person name="Liu L."/>
            <person name="Boyd J.A."/>
            <person name="Deng Y."/>
            <person name="Parks D.H."/>
            <person name="Jiang X."/>
            <person name="Yin X."/>
            <person name="Woodcroft B.J."/>
            <person name="Tyson G.W."/>
            <person name="Hugenholtz P."/>
            <person name="Polz M.F."/>
            <person name="Zhang T."/>
        </authorList>
    </citation>
    <scope>NUCLEOTIDE SEQUENCE</scope>
    <source>
        <strain evidence="7">HKST-UBA01</strain>
    </source>
</reference>
<evidence type="ECO:0000256" key="6">
    <source>
        <dbReference type="ARBA" id="ARBA00023315"/>
    </source>
</evidence>
<keyword evidence="3" id="KW-0997">Cell inner membrane</keyword>
<sequence>MSAAQAVAPGGSAPRRTRGGGRWRHLAEYLGLRLALVLLAVLGERGATALGTLLGRIAFDLLRIRRRVTLENLRHAFPEWSEPERLSVARLAYRHFGIVFLELARLSRYSPSEIRARIRIPDEAGLAAALAHGRGAVLLTGHFGNWEMLGGALAALGHPIWVTVATQRNPWVDRYVTQTREATGMHVLKVEDGGLAIARQLRKNHLVAFVADQDAGRRGVFVPLFGRPASTALGPVRFARMQRCPIISGFAVRQADGSYQIELPPVRHVREDLPPEEADRIALEELARDLESAVRRHPEQWFWMHRRWKTRPLAGGTAGEG</sequence>
<evidence type="ECO:0000256" key="5">
    <source>
        <dbReference type="ARBA" id="ARBA00023136"/>
    </source>
</evidence>
<dbReference type="GO" id="GO:0005886">
    <property type="term" value="C:plasma membrane"/>
    <property type="evidence" value="ECO:0007669"/>
    <property type="project" value="UniProtKB-SubCell"/>
</dbReference>
<dbReference type="Pfam" id="PF03279">
    <property type="entry name" value="Lip_A_acyltrans"/>
    <property type="match status" value="1"/>
</dbReference>
<gene>
    <name evidence="7" type="ORF">KC729_10200</name>
</gene>
<evidence type="ECO:0000256" key="3">
    <source>
        <dbReference type="ARBA" id="ARBA00022519"/>
    </source>
</evidence>
<dbReference type="Proteomes" id="UP000697710">
    <property type="component" value="Unassembled WGS sequence"/>
</dbReference>
<protein>
    <submittedName>
        <fullName evidence="7">Lysophospholipid acyltransferase family protein</fullName>
    </submittedName>
</protein>
<keyword evidence="5" id="KW-0472">Membrane</keyword>
<dbReference type="AlphaFoldDB" id="A0A956LZG8"/>
<comment type="caution">
    <text evidence="7">The sequence shown here is derived from an EMBL/GenBank/DDBJ whole genome shotgun (WGS) entry which is preliminary data.</text>
</comment>
<reference evidence="7" key="1">
    <citation type="submission" date="2020-04" db="EMBL/GenBank/DDBJ databases">
        <authorList>
            <person name="Zhang T."/>
        </authorList>
    </citation>
    <scope>NUCLEOTIDE SEQUENCE</scope>
    <source>
        <strain evidence="7">HKST-UBA01</strain>
    </source>
</reference>
<proteinExistence type="predicted"/>
<organism evidence="7 8">
    <name type="scientific">Eiseniibacteriota bacterium</name>
    <dbReference type="NCBI Taxonomy" id="2212470"/>
    <lineage>
        <taxon>Bacteria</taxon>
        <taxon>Candidatus Eiseniibacteriota</taxon>
    </lineage>
</organism>
<evidence type="ECO:0000256" key="2">
    <source>
        <dbReference type="ARBA" id="ARBA00022475"/>
    </source>
</evidence>
<dbReference type="PIRSF" id="PIRSF026649">
    <property type="entry name" value="MsbB"/>
    <property type="match status" value="1"/>
</dbReference>
<dbReference type="InterPro" id="IPR004960">
    <property type="entry name" value="LipA_acyltrans"/>
</dbReference>
<dbReference type="GO" id="GO:0009247">
    <property type="term" value="P:glycolipid biosynthetic process"/>
    <property type="evidence" value="ECO:0007669"/>
    <property type="project" value="UniProtKB-ARBA"/>
</dbReference>
<dbReference type="EMBL" id="JAGQHR010000288">
    <property type="protein sequence ID" value="MCA9728043.1"/>
    <property type="molecule type" value="Genomic_DNA"/>
</dbReference>